<dbReference type="Pfam" id="PF02545">
    <property type="entry name" value="Maf"/>
    <property type="match status" value="1"/>
</dbReference>
<keyword evidence="2 4" id="KW-0378">Hydrolase</keyword>
<organism evidence="5 6">
    <name type="scientific">Cellvibrio japonicus (strain Ueda107)</name>
    <name type="common">Pseudomonas fluorescens subsp. cellulosa</name>
    <dbReference type="NCBI Taxonomy" id="498211"/>
    <lineage>
        <taxon>Bacteria</taxon>
        <taxon>Pseudomonadati</taxon>
        <taxon>Pseudomonadota</taxon>
        <taxon>Gammaproteobacteria</taxon>
        <taxon>Cellvibrionales</taxon>
        <taxon>Cellvibrionaceae</taxon>
        <taxon>Cellvibrio</taxon>
    </lineage>
</organism>
<dbReference type="eggNOG" id="COG0424">
    <property type="taxonomic scope" value="Bacteria"/>
</dbReference>
<evidence type="ECO:0000256" key="4">
    <source>
        <dbReference type="HAMAP-Rule" id="MF_00528"/>
    </source>
</evidence>
<evidence type="ECO:0000256" key="2">
    <source>
        <dbReference type="ARBA" id="ARBA00022801"/>
    </source>
</evidence>
<dbReference type="GO" id="GO:0009117">
    <property type="term" value="P:nucleotide metabolic process"/>
    <property type="evidence" value="ECO:0007669"/>
    <property type="project" value="UniProtKB-KW"/>
</dbReference>
<comment type="function">
    <text evidence="4">Nucleoside triphosphate pyrophosphatase that hydrolyzes dTTP and UTP. May have a dual role in cell division arrest and in preventing the incorporation of modified nucleotides into cellular nucleic acids.</text>
</comment>
<feature type="site" description="Important for substrate specificity" evidence="4">
    <location>
        <position position="97"/>
    </location>
</feature>
<feature type="site" description="Important for substrate specificity" evidence="4">
    <location>
        <position position="34"/>
    </location>
</feature>
<feature type="site" description="Important for substrate specificity" evidence="4">
    <location>
        <position position="179"/>
    </location>
</feature>
<dbReference type="InterPro" id="IPR003697">
    <property type="entry name" value="Maf-like"/>
</dbReference>
<keyword evidence="6" id="KW-1185">Reference proteome</keyword>
<keyword evidence="4" id="KW-0963">Cytoplasm</keyword>
<evidence type="ECO:0000313" key="6">
    <source>
        <dbReference type="Proteomes" id="UP000001036"/>
    </source>
</evidence>
<dbReference type="SUPFAM" id="SSF52972">
    <property type="entry name" value="ITPase-like"/>
    <property type="match status" value="1"/>
</dbReference>
<dbReference type="Proteomes" id="UP000001036">
    <property type="component" value="Chromosome"/>
</dbReference>
<protein>
    <recommendedName>
        <fullName evidence="4">dTTP/UTP pyrophosphatase</fullName>
        <shortName evidence="4">dTTPase/UTPase</shortName>
        <ecNumber evidence="4">3.6.1.9</ecNumber>
    </recommendedName>
    <alternativeName>
        <fullName evidence="4">Nucleoside triphosphate pyrophosphatase</fullName>
    </alternativeName>
    <alternativeName>
        <fullName evidence="4">Nucleotide pyrophosphatase</fullName>
        <shortName evidence="4">Nucleotide PPase</shortName>
    </alternativeName>
</protein>
<sequence>MCLARSFVPALPTPLIQVVRVSDPFIYLASQSPRRRELLHQIGVAHRVVSVDVAETPAPHESALVYVQRLAREKSAAGWAAVAAAGLPAAPVLGADTLGVLDGVILEKPRDRTHALAMLRQLSGRTHQVITAVALRNRERVLERLSITEVRFRALSDAEIAAYWETGEPRDKAGSYAIQGLGAVFVESIQGSYSSVVGLPIEATVALLRELGVPWWQAPMQESPV</sequence>
<dbReference type="Gene3D" id="3.90.950.10">
    <property type="match status" value="1"/>
</dbReference>
<dbReference type="CDD" id="cd00555">
    <property type="entry name" value="Maf"/>
    <property type="match status" value="1"/>
</dbReference>
<comment type="catalytic activity">
    <reaction evidence="4">
        <text>UTP + H2O = UMP + diphosphate + H(+)</text>
        <dbReference type="Rhea" id="RHEA:29395"/>
        <dbReference type="ChEBI" id="CHEBI:15377"/>
        <dbReference type="ChEBI" id="CHEBI:15378"/>
        <dbReference type="ChEBI" id="CHEBI:33019"/>
        <dbReference type="ChEBI" id="CHEBI:46398"/>
        <dbReference type="ChEBI" id="CHEBI:57865"/>
        <dbReference type="EC" id="3.6.1.9"/>
    </reaction>
</comment>
<dbReference type="AlphaFoldDB" id="B3PC03"/>
<dbReference type="InterPro" id="IPR029001">
    <property type="entry name" value="ITPase-like_fam"/>
</dbReference>
<comment type="similarity">
    <text evidence="4">Belongs to the Maf family. YhdE subfamily.</text>
</comment>
<proteinExistence type="inferred from homology"/>
<dbReference type="GO" id="GO:0036221">
    <property type="term" value="F:UTP diphosphatase activity"/>
    <property type="evidence" value="ECO:0007669"/>
    <property type="project" value="RHEA"/>
</dbReference>
<dbReference type="PIRSF" id="PIRSF006305">
    <property type="entry name" value="Maf"/>
    <property type="match status" value="1"/>
</dbReference>
<evidence type="ECO:0000256" key="1">
    <source>
        <dbReference type="ARBA" id="ARBA00001968"/>
    </source>
</evidence>
<dbReference type="EC" id="3.6.1.9" evidence="4"/>
<dbReference type="EMBL" id="CP000934">
    <property type="protein sequence ID" value="ACE85304.1"/>
    <property type="molecule type" value="Genomic_DNA"/>
</dbReference>
<comment type="cofactor">
    <cofactor evidence="1 4">
        <name>a divalent metal cation</name>
        <dbReference type="ChEBI" id="CHEBI:60240"/>
    </cofactor>
</comment>
<comment type="subcellular location">
    <subcellularLocation>
        <location evidence="4">Cytoplasm</location>
    </subcellularLocation>
</comment>
<dbReference type="GO" id="GO:0005737">
    <property type="term" value="C:cytoplasm"/>
    <property type="evidence" value="ECO:0007669"/>
    <property type="project" value="UniProtKB-SubCell"/>
</dbReference>
<dbReference type="PANTHER" id="PTHR43213:SF5">
    <property type="entry name" value="BIFUNCTIONAL DTTP_UTP PYROPHOSPHATASE_METHYLTRANSFERASE PROTEIN-RELATED"/>
    <property type="match status" value="1"/>
</dbReference>
<accession>B3PC03</accession>
<reference evidence="5 6" key="1">
    <citation type="journal article" date="2008" name="J. Bacteriol.">
        <title>Insights into plant cell wall degradation from the genome sequence of the soil bacterium Cellvibrio japonicus.</title>
        <authorList>
            <person name="Deboy R.T."/>
            <person name="Mongodin E.F."/>
            <person name="Fouts D.E."/>
            <person name="Tailford L.E."/>
            <person name="Khouri H."/>
            <person name="Emerson J.B."/>
            <person name="Mohamoud Y."/>
            <person name="Watkins K."/>
            <person name="Henrissat B."/>
            <person name="Gilbert H.J."/>
            <person name="Nelson K.E."/>
        </authorList>
    </citation>
    <scope>NUCLEOTIDE SEQUENCE [LARGE SCALE GENOMIC DNA]</scope>
    <source>
        <strain evidence="5 6">Ueda107</strain>
    </source>
</reference>
<dbReference type="KEGG" id="cja:CJA_2814"/>
<keyword evidence="3 4" id="KW-0546">Nucleotide metabolism</keyword>
<comment type="caution">
    <text evidence="4">Lacks conserved residue(s) required for the propagation of feature annotation.</text>
</comment>
<dbReference type="HAMAP" id="MF_00528">
    <property type="entry name" value="Maf"/>
    <property type="match status" value="1"/>
</dbReference>
<evidence type="ECO:0000313" key="5">
    <source>
        <dbReference type="EMBL" id="ACE85304.1"/>
    </source>
</evidence>
<evidence type="ECO:0000256" key="3">
    <source>
        <dbReference type="ARBA" id="ARBA00023080"/>
    </source>
</evidence>
<comment type="catalytic activity">
    <reaction evidence="4">
        <text>dTTP + H2O = dTMP + diphosphate + H(+)</text>
        <dbReference type="Rhea" id="RHEA:28534"/>
        <dbReference type="ChEBI" id="CHEBI:15377"/>
        <dbReference type="ChEBI" id="CHEBI:15378"/>
        <dbReference type="ChEBI" id="CHEBI:33019"/>
        <dbReference type="ChEBI" id="CHEBI:37568"/>
        <dbReference type="ChEBI" id="CHEBI:63528"/>
        <dbReference type="EC" id="3.6.1.9"/>
    </reaction>
</comment>
<feature type="active site" description="Proton acceptor" evidence="4">
    <location>
        <position position="96"/>
    </location>
</feature>
<dbReference type="NCBIfam" id="TIGR00172">
    <property type="entry name" value="maf"/>
    <property type="match status" value="1"/>
</dbReference>
<dbReference type="HOGENOM" id="CLU_040416_2_1_6"/>
<dbReference type="STRING" id="498211.CJA_2814"/>
<dbReference type="PANTHER" id="PTHR43213">
    <property type="entry name" value="BIFUNCTIONAL DTTP/UTP PYROPHOSPHATASE/METHYLTRANSFERASE PROTEIN-RELATED"/>
    <property type="match status" value="1"/>
</dbReference>
<dbReference type="GO" id="GO:0036218">
    <property type="term" value="F:dTTP diphosphatase activity"/>
    <property type="evidence" value="ECO:0007669"/>
    <property type="project" value="RHEA"/>
</dbReference>
<gene>
    <name evidence="5" type="ordered locus">CJA_2814</name>
</gene>
<name>B3PC03_CELJU</name>